<accession>A0AAN0SGY4</accession>
<keyword evidence="5 8" id="KW-1133">Transmembrane helix</keyword>
<evidence type="ECO:0000256" key="4">
    <source>
        <dbReference type="ARBA" id="ARBA00022692"/>
    </source>
</evidence>
<feature type="transmembrane region" description="Helical" evidence="8">
    <location>
        <begin position="109"/>
        <end position="127"/>
    </location>
</feature>
<comment type="subcellular location">
    <subcellularLocation>
        <location evidence="1">Cell membrane</location>
        <topology evidence="1">Multi-pass membrane protein</topology>
    </subcellularLocation>
    <subcellularLocation>
        <location evidence="7">Membrane</location>
        <topology evidence="7">Multi-pass membrane protein</topology>
    </subcellularLocation>
</comment>
<dbReference type="InterPro" id="IPR003918">
    <property type="entry name" value="NADH_UbQ_OxRdtase"/>
</dbReference>
<evidence type="ECO:0000256" key="2">
    <source>
        <dbReference type="ARBA" id="ARBA00005346"/>
    </source>
</evidence>
<dbReference type="NCBIfam" id="NF009306">
    <property type="entry name" value="PRK12663.1"/>
    <property type="match status" value="1"/>
</dbReference>
<feature type="transmembrane region" description="Helical" evidence="8">
    <location>
        <begin position="368"/>
        <end position="386"/>
    </location>
</feature>
<keyword evidence="4 7" id="KW-0812">Transmembrane</keyword>
<name>A0AAN0SGY4_9VIBR</name>
<dbReference type="GO" id="GO:0042773">
    <property type="term" value="P:ATP synthesis coupled electron transport"/>
    <property type="evidence" value="ECO:0007669"/>
    <property type="project" value="InterPro"/>
</dbReference>
<feature type="transmembrane region" description="Helical" evidence="8">
    <location>
        <begin position="275"/>
        <end position="292"/>
    </location>
</feature>
<dbReference type="InterPro" id="IPR001750">
    <property type="entry name" value="ND/Mrp_TM"/>
</dbReference>
<dbReference type="AlphaFoldDB" id="A0AAN0SGY4"/>
<proteinExistence type="inferred from homology"/>
<dbReference type="PANTHER" id="PTHR42703:SF1">
    <property type="entry name" value="NA(+)_H(+) ANTIPORTER SUBUNIT D1"/>
    <property type="match status" value="1"/>
</dbReference>
<keyword evidence="11" id="KW-1185">Reference proteome</keyword>
<dbReference type="KEGG" id="vcy:IX92_17865"/>
<dbReference type="InterPro" id="IPR050586">
    <property type="entry name" value="CPA3_Na-H_Antiporter_D"/>
</dbReference>
<keyword evidence="6 8" id="KW-0472">Membrane</keyword>
<evidence type="ECO:0000313" key="11">
    <source>
        <dbReference type="Proteomes" id="UP000030081"/>
    </source>
</evidence>
<dbReference type="RefSeq" id="WP_043009948.1">
    <property type="nucleotide sequence ID" value="NZ_CP009618.1"/>
</dbReference>
<dbReference type="PRINTS" id="PR01437">
    <property type="entry name" value="NUOXDRDTASE4"/>
</dbReference>
<feature type="transmembrane region" description="Helical" evidence="8">
    <location>
        <begin position="30"/>
        <end position="49"/>
    </location>
</feature>
<organism evidence="10 11">
    <name type="scientific">Vibrio coralliilyticus</name>
    <dbReference type="NCBI Taxonomy" id="190893"/>
    <lineage>
        <taxon>Bacteria</taxon>
        <taxon>Pseudomonadati</taxon>
        <taxon>Pseudomonadota</taxon>
        <taxon>Gammaproteobacteria</taxon>
        <taxon>Vibrionales</taxon>
        <taxon>Vibrionaceae</taxon>
        <taxon>Vibrio</taxon>
    </lineage>
</organism>
<reference evidence="10 11" key="1">
    <citation type="submission" date="2014-10" db="EMBL/GenBank/DDBJ databases">
        <title>The Complete Genome Sequence for the Shellfish Pathogen Vibrio coralliilyticus RE98 Isolated from a Shellfish Hatchery.</title>
        <authorList>
            <person name="Richards G.P."/>
            <person name="Bono J.L."/>
            <person name="Watson M.A."/>
            <person name="Needleman D.S."/>
        </authorList>
    </citation>
    <scope>NUCLEOTIDE SEQUENCE [LARGE SCALE GENOMIC DNA]</scope>
    <source>
        <strain evidence="10 11">RE98</strain>
    </source>
</reference>
<dbReference type="Proteomes" id="UP000030081">
    <property type="component" value="Chromosome 2"/>
</dbReference>
<dbReference type="EMBL" id="CP009618">
    <property type="protein sequence ID" value="AIW20910.1"/>
    <property type="molecule type" value="Genomic_DNA"/>
</dbReference>
<feature type="transmembrane region" description="Helical" evidence="8">
    <location>
        <begin position="406"/>
        <end position="427"/>
    </location>
</feature>
<dbReference type="GO" id="GO:0005886">
    <property type="term" value="C:plasma membrane"/>
    <property type="evidence" value="ECO:0007669"/>
    <property type="project" value="UniProtKB-SubCell"/>
</dbReference>
<sequence length="517" mass="55972">MTTIWLTLPVVVSLLTAVAIFCAKRRNDLVDVISSTSAVSVPVIAALLTHDVIQSGPQAVAFGQWAAPFGIVFVADYLAAAMVMVTSIIGVISVFYAKADLQDKRSYGTFHALIHVLLAGVYGAFLTGDIFNLYVWFEVMLIASFGLMVLDGSKKQVDGAVKYVMLNLISTLVFLLAIGLLYGATGTLNLADLHVKTGLIPPDTKTLLAALFLFAFAIKAALFPVFAWLPASYHTLPSAVVALFAALLTKVGVYALIRTFTLVFPLSESGWQPTLMWVAGLTMLTGVLGAASQQNIKKILSFHIISQIGYMIMGLAVYTPIAIAGAVFYIIHHILVKANLFLIGGFIERKYGSSNLKQLGGVYKAMPWLAFLFLISAFSLAGFPPLSGFWGKFLVIKASLQTEHYWLAGSALLVGLLTVFSMTKIWNQVFWKAAPQSVEEKPIAQPTKWLYCAPIAILTALSLTIGLAAEPLYQFAVEAAEQLLEPQDYIQAVLGESRVEHDSGLTRFVEKTTGGSQ</sequence>
<evidence type="ECO:0000256" key="6">
    <source>
        <dbReference type="ARBA" id="ARBA00023136"/>
    </source>
</evidence>
<evidence type="ECO:0000259" key="9">
    <source>
        <dbReference type="Pfam" id="PF00361"/>
    </source>
</evidence>
<evidence type="ECO:0000256" key="8">
    <source>
        <dbReference type="SAM" id="Phobius"/>
    </source>
</evidence>
<feature type="transmembrane region" description="Helical" evidence="8">
    <location>
        <begin position="207"/>
        <end position="229"/>
    </location>
</feature>
<keyword evidence="3" id="KW-1003">Cell membrane</keyword>
<comment type="similarity">
    <text evidence="2">Belongs to the CPA3 antiporters (TC 2.A.63) subunit D family.</text>
</comment>
<feature type="transmembrane region" description="Helical" evidence="8">
    <location>
        <begin position="6"/>
        <end position="23"/>
    </location>
</feature>
<gene>
    <name evidence="10" type="ORF">IX92_17865</name>
</gene>
<evidence type="ECO:0000313" key="10">
    <source>
        <dbReference type="EMBL" id="AIW20910.1"/>
    </source>
</evidence>
<feature type="transmembrane region" description="Helical" evidence="8">
    <location>
        <begin position="327"/>
        <end position="347"/>
    </location>
</feature>
<feature type="transmembrane region" description="Helical" evidence="8">
    <location>
        <begin position="69"/>
        <end position="97"/>
    </location>
</feature>
<evidence type="ECO:0000256" key="3">
    <source>
        <dbReference type="ARBA" id="ARBA00022475"/>
    </source>
</evidence>
<feature type="domain" description="NADH:quinone oxidoreductase/Mrp antiporter transmembrane" evidence="9">
    <location>
        <begin position="129"/>
        <end position="413"/>
    </location>
</feature>
<evidence type="ECO:0000256" key="1">
    <source>
        <dbReference type="ARBA" id="ARBA00004651"/>
    </source>
</evidence>
<feature type="transmembrane region" description="Helical" evidence="8">
    <location>
        <begin position="133"/>
        <end position="151"/>
    </location>
</feature>
<dbReference type="PANTHER" id="PTHR42703">
    <property type="entry name" value="NADH DEHYDROGENASE"/>
    <property type="match status" value="1"/>
</dbReference>
<evidence type="ECO:0000256" key="7">
    <source>
        <dbReference type="RuleBase" id="RU000320"/>
    </source>
</evidence>
<evidence type="ECO:0000256" key="5">
    <source>
        <dbReference type="ARBA" id="ARBA00022989"/>
    </source>
</evidence>
<feature type="transmembrane region" description="Helical" evidence="8">
    <location>
        <begin position="448"/>
        <end position="469"/>
    </location>
</feature>
<protein>
    <submittedName>
        <fullName evidence="10">NADH/ubiquinone/plastoquinone</fullName>
    </submittedName>
</protein>
<feature type="transmembrane region" description="Helical" evidence="8">
    <location>
        <begin position="236"/>
        <end position="255"/>
    </location>
</feature>
<feature type="transmembrane region" description="Helical" evidence="8">
    <location>
        <begin position="299"/>
        <end position="321"/>
    </location>
</feature>
<dbReference type="Pfam" id="PF00361">
    <property type="entry name" value="Proton_antipo_M"/>
    <property type="match status" value="1"/>
</dbReference>
<dbReference type="GO" id="GO:0008137">
    <property type="term" value="F:NADH dehydrogenase (ubiquinone) activity"/>
    <property type="evidence" value="ECO:0007669"/>
    <property type="project" value="InterPro"/>
</dbReference>
<feature type="transmembrane region" description="Helical" evidence="8">
    <location>
        <begin position="163"/>
        <end position="184"/>
    </location>
</feature>